<evidence type="ECO:0000256" key="1">
    <source>
        <dbReference type="ARBA" id="ARBA00022737"/>
    </source>
</evidence>
<keyword evidence="1" id="KW-0677">Repeat</keyword>
<keyword evidence="2 3" id="KW-0694">RNA-binding</keyword>
<dbReference type="PANTHER" id="PTHR46031:SF26">
    <property type="entry name" value="DOUBLE-STRANDED RNA-BINDING PROTEIN 2"/>
    <property type="match status" value="1"/>
</dbReference>
<dbReference type="Gene3D" id="3.30.160.20">
    <property type="match status" value="1"/>
</dbReference>
<dbReference type="PROSITE" id="PS50137">
    <property type="entry name" value="DS_RBD"/>
    <property type="match status" value="1"/>
</dbReference>
<keyword evidence="7" id="KW-1185">Reference proteome</keyword>
<evidence type="ECO:0000256" key="3">
    <source>
        <dbReference type="PROSITE-ProRule" id="PRU00266"/>
    </source>
</evidence>
<dbReference type="EMBL" id="OZ019910">
    <property type="protein sequence ID" value="CAK9210907.1"/>
    <property type="molecule type" value="Genomic_DNA"/>
</dbReference>
<sequence>MLELRAKMYELNMTKRCRYVLESSSRACSEELLQSASVRGLQKPAAGDSSKSWSVITYITTRSGPGHLPVFTCSVEVACMTSSGEAARTKKQAEKNAAMAAWSALKQFVNWTITPPLEADLSEEHEQNTIAWALANAHGKEGSVAKIQQLPSQPAIGSIPPTRIRSVPTRETGKNCVVTVRQFYSRSRLADLSSGQLVLCNRPHASVVNRTAPGYQLVGSMPGANSSVNLWDVSSLSMELFKKALVARRTAAAAAGSMANLGQAPVHVWNLIVHKDRHEVAPPLSEYQHDQDGWLQEESSKATTEMDNRSDISEADHGSSVFPGSYNPISWACILHLCQGYLQVDVYFSENNPSHLSRSSSWKNSLPLPEGKVNQLPWAHVTNAGLICPVCALSSAVSAAPESTCIAPSLCERTQ</sequence>
<dbReference type="PANTHER" id="PTHR46031">
    <property type="match status" value="1"/>
</dbReference>
<proteinExistence type="predicted"/>
<reference evidence="6" key="1">
    <citation type="submission" date="2024-02" db="EMBL/GenBank/DDBJ databases">
        <authorList>
            <consortium name="ELIXIR-Norway"/>
            <consortium name="Elixir Norway"/>
        </authorList>
    </citation>
    <scope>NUCLEOTIDE SEQUENCE</scope>
</reference>
<evidence type="ECO:0000313" key="6">
    <source>
        <dbReference type="EMBL" id="CAK9210907.1"/>
    </source>
</evidence>
<evidence type="ECO:0000256" key="4">
    <source>
        <dbReference type="SAM" id="MobiDB-lite"/>
    </source>
</evidence>
<dbReference type="Pfam" id="PF00035">
    <property type="entry name" value="dsrm"/>
    <property type="match status" value="1"/>
</dbReference>
<dbReference type="InterPro" id="IPR014720">
    <property type="entry name" value="dsRBD_dom"/>
</dbReference>
<evidence type="ECO:0000313" key="7">
    <source>
        <dbReference type="Proteomes" id="UP001497512"/>
    </source>
</evidence>
<evidence type="ECO:0000256" key="2">
    <source>
        <dbReference type="ARBA" id="ARBA00022884"/>
    </source>
</evidence>
<dbReference type="SMART" id="SM00358">
    <property type="entry name" value="DSRM"/>
    <property type="match status" value="1"/>
</dbReference>
<dbReference type="SUPFAM" id="SSF54768">
    <property type="entry name" value="dsRNA-binding domain-like"/>
    <property type="match status" value="1"/>
</dbReference>
<gene>
    <name evidence="6" type="ORF">CSSPTR1EN2_LOCUS10394</name>
</gene>
<feature type="domain" description="DRBM" evidence="5">
    <location>
        <begin position="52"/>
        <end position="107"/>
    </location>
</feature>
<organism evidence="6 7">
    <name type="scientific">Sphagnum troendelagicum</name>
    <dbReference type="NCBI Taxonomy" id="128251"/>
    <lineage>
        <taxon>Eukaryota</taxon>
        <taxon>Viridiplantae</taxon>
        <taxon>Streptophyta</taxon>
        <taxon>Embryophyta</taxon>
        <taxon>Bryophyta</taxon>
        <taxon>Sphagnophytina</taxon>
        <taxon>Sphagnopsida</taxon>
        <taxon>Sphagnales</taxon>
        <taxon>Sphagnaceae</taxon>
        <taxon>Sphagnum</taxon>
    </lineage>
</organism>
<feature type="compositionally biased region" description="Basic and acidic residues" evidence="4">
    <location>
        <begin position="287"/>
        <end position="315"/>
    </location>
</feature>
<protein>
    <recommendedName>
        <fullName evidence="5">DRBM domain-containing protein</fullName>
    </recommendedName>
</protein>
<feature type="region of interest" description="Disordered" evidence="4">
    <location>
        <begin position="284"/>
        <end position="315"/>
    </location>
</feature>
<name>A0ABP0U2N0_9BRYO</name>
<dbReference type="Proteomes" id="UP001497512">
    <property type="component" value="Chromosome 18"/>
</dbReference>
<evidence type="ECO:0000259" key="5">
    <source>
        <dbReference type="PROSITE" id="PS50137"/>
    </source>
</evidence>
<accession>A0ABP0U2N0</accession>